<organism evidence="1 2">
    <name type="scientific">Phlebiopsis gigantea (strain 11061_1 CR5-6)</name>
    <name type="common">White-rot fungus</name>
    <name type="synonym">Peniophora gigantea</name>
    <dbReference type="NCBI Taxonomy" id="745531"/>
    <lineage>
        <taxon>Eukaryota</taxon>
        <taxon>Fungi</taxon>
        <taxon>Dikarya</taxon>
        <taxon>Basidiomycota</taxon>
        <taxon>Agaricomycotina</taxon>
        <taxon>Agaricomycetes</taxon>
        <taxon>Polyporales</taxon>
        <taxon>Phanerochaetaceae</taxon>
        <taxon>Phlebiopsis</taxon>
    </lineage>
</organism>
<name>A0A0C3PQB8_PHLG1</name>
<dbReference type="AlphaFoldDB" id="A0A0C3PQB8"/>
<accession>A0A0C3PQB8</accession>
<sequence>MNAMYTRNGAHLPIPRVKVVQQVAQFVAWIIKKEAERQINSAQFPRFGPGFLTLDQLYLLELKQISAASYQIILGIVIPQPVLASAPYASNTFAPEGFELGFETFSLGDVYQEYSW</sequence>
<proteinExistence type="predicted"/>
<dbReference type="EMBL" id="KN840468">
    <property type="protein sequence ID" value="KIP09263.1"/>
    <property type="molecule type" value="Genomic_DNA"/>
</dbReference>
<gene>
    <name evidence="1" type="ORF">PHLGIDRAFT_18669</name>
</gene>
<protein>
    <submittedName>
        <fullName evidence="1">Uncharacterized protein</fullName>
    </submittedName>
</protein>
<dbReference type="Proteomes" id="UP000053257">
    <property type="component" value="Unassembled WGS sequence"/>
</dbReference>
<reference evidence="1 2" key="1">
    <citation type="journal article" date="2014" name="PLoS Genet.">
        <title>Analysis of the Phlebiopsis gigantea genome, transcriptome and secretome provides insight into its pioneer colonization strategies of wood.</title>
        <authorList>
            <person name="Hori C."/>
            <person name="Ishida T."/>
            <person name="Igarashi K."/>
            <person name="Samejima M."/>
            <person name="Suzuki H."/>
            <person name="Master E."/>
            <person name="Ferreira P."/>
            <person name="Ruiz-Duenas F.J."/>
            <person name="Held B."/>
            <person name="Canessa P."/>
            <person name="Larrondo L.F."/>
            <person name="Schmoll M."/>
            <person name="Druzhinina I.S."/>
            <person name="Kubicek C.P."/>
            <person name="Gaskell J.A."/>
            <person name="Kersten P."/>
            <person name="St John F."/>
            <person name="Glasner J."/>
            <person name="Sabat G."/>
            <person name="Splinter BonDurant S."/>
            <person name="Syed K."/>
            <person name="Yadav J."/>
            <person name="Mgbeahuruike A.C."/>
            <person name="Kovalchuk A."/>
            <person name="Asiegbu F.O."/>
            <person name="Lackner G."/>
            <person name="Hoffmeister D."/>
            <person name="Rencoret J."/>
            <person name="Gutierrez A."/>
            <person name="Sun H."/>
            <person name="Lindquist E."/>
            <person name="Barry K."/>
            <person name="Riley R."/>
            <person name="Grigoriev I.V."/>
            <person name="Henrissat B."/>
            <person name="Kues U."/>
            <person name="Berka R.M."/>
            <person name="Martinez A.T."/>
            <person name="Covert S.F."/>
            <person name="Blanchette R.A."/>
            <person name="Cullen D."/>
        </authorList>
    </citation>
    <scope>NUCLEOTIDE SEQUENCE [LARGE SCALE GENOMIC DNA]</scope>
    <source>
        <strain evidence="1 2">11061_1 CR5-6</strain>
    </source>
</reference>
<dbReference type="HOGENOM" id="CLU_2097690_0_0_1"/>
<evidence type="ECO:0000313" key="1">
    <source>
        <dbReference type="EMBL" id="KIP09263.1"/>
    </source>
</evidence>
<dbReference type="OrthoDB" id="2789160at2759"/>
<evidence type="ECO:0000313" key="2">
    <source>
        <dbReference type="Proteomes" id="UP000053257"/>
    </source>
</evidence>
<keyword evidence="2" id="KW-1185">Reference proteome</keyword>